<evidence type="ECO:0000259" key="7">
    <source>
        <dbReference type="PROSITE" id="PS51352"/>
    </source>
</evidence>
<sequence>MRRTVPSLVIASILALGGVASCAAPESAPETTATASAAPSFSAEQLDIVAPADARAITNPADPKATLVLFTDYECPYCAKMDALIQQAAEDYGDEVRILVRNYPLSKHLNAEPAAQAVEAAAEQGALQDMAATIFEHQEDWAAEIDPDDIFAQYAEDLGLDVEKFRADYSSEAIKARVAKDLADAKALQVKGTPTLILDGQMLQLKSVDYAELQEPLDEAVAN</sequence>
<dbReference type="PANTHER" id="PTHR13887:SF14">
    <property type="entry name" value="DISULFIDE BOND FORMATION PROTEIN D"/>
    <property type="match status" value="1"/>
</dbReference>
<keyword evidence="4" id="KW-1015">Disulfide bond</keyword>
<dbReference type="Pfam" id="PF13462">
    <property type="entry name" value="Thioredoxin_4"/>
    <property type="match status" value="1"/>
</dbReference>
<evidence type="ECO:0000256" key="1">
    <source>
        <dbReference type="ARBA" id="ARBA00005791"/>
    </source>
</evidence>
<evidence type="ECO:0000256" key="5">
    <source>
        <dbReference type="ARBA" id="ARBA00023284"/>
    </source>
</evidence>
<dbReference type="InterPro" id="IPR013766">
    <property type="entry name" value="Thioredoxin_domain"/>
</dbReference>
<evidence type="ECO:0000256" key="6">
    <source>
        <dbReference type="SAM" id="SignalP"/>
    </source>
</evidence>
<gene>
    <name evidence="8" type="ORF">H9639_13955</name>
</gene>
<evidence type="ECO:0000313" key="8">
    <source>
        <dbReference type="EMBL" id="MBD7996403.1"/>
    </source>
</evidence>
<dbReference type="PROSITE" id="PS51352">
    <property type="entry name" value="THIOREDOXIN_2"/>
    <property type="match status" value="1"/>
</dbReference>
<accession>A0ABR8UV47</accession>
<dbReference type="PANTHER" id="PTHR13887">
    <property type="entry name" value="GLUTATHIONE S-TRANSFERASE KAPPA"/>
    <property type="match status" value="1"/>
</dbReference>
<comment type="similarity">
    <text evidence="1">Belongs to the thioredoxin family. DsbA subfamily.</text>
</comment>
<keyword evidence="3" id="KW-0560">Oxidoreductase</keyword>
<dbReference type="SUPFAM" id="SSF52833">
    <property type="entry name" value="Thioredoxin-like"/>
    <property type="match status" value="1"/>
</dbReference>
<feature type="chain" id="PRO_5046580762" evidence="6">
    <location>
        <begin position="24"/>
        <end position="223"/>
    </location>
</feature>
<dbReference type="Gene3D" id="3.40.30.10">
    <property type="entry name" value="Glutaredoxin"/>
    <property type="match status" value="1"/>
</dbReference>
<protein>
    <submittedName>
        <fullName evidence="8">Thioredoxin domain-containing protein</fullName>
    </submittedName>
</protein>
<dbReference type="RefSeq" id="WP_191808673.1">
    <property type="nucleotide sequence ID" value="NZ_JACSQD010000006.1"/>
</dbReference>
<dbReference type="InterPro" id="IPR036249">
    <property type="entry name" value="Thioredoxin-like_sf"/>
</dbReference>
<keyword evidence="9" id="KW-1185">Reference proteome</keyword>
<name>A0ABR8UV47_9MICC</name>
<dbReference type="PROSITE" id="PS51257">
    <property type="entry name" value="PROKAR_LIPOPROTEIN"/>
    <property type="match status" value="1"/>
</dbReference>
<evidence type="ECO:0000256" key="3">
    <source>
        <dbReference type="ARBA" id="ARBA00023002"/>
    </source>
</evidence>
<keyword evidence="2 6" id="KW-0732">Signal</keyword>
<proteinExistence type="inferred from homology"/>
<keyword evidence="5" id="KW-0676">Redox-active center</keyword>
<dbReference type="EMBL" id="JACSQD010000006">
    <property type="protein sequence ID" value="MBD7996403.1"/>
    <property type="molecule type" value="Genomic_DNA"/>
</dbReference>
<dbReference type="Proteomes" id="UP000609874">
    <property type="component" value="Unassembled WGS sequence"/>
</dbReference>
<reference evidence="8 9" key="1">
    <citation type="submission" date="2020-08" db="EMBL/GenBank/DDBJ databases">
        <title>A Genomic Blueprint of the Chicken Gut Microbiome.</title>
        <authorList>
            <person name="Gilroy R."/>
            <person name="Ravi A."/>
            <person name="Getino M."/>
            <person name="Pursley I."/>
            <person name="Horton D.L."/>
            <person name="Alikhan N.-F."/>
            <person name="Baker D."/>
            <person name="Gharbi K."/>
            <person name="Hall N."/>
            <person name="Watson M."/>
            <person name="Adriaenssens E.M."/>
            <person name="Foster-Nyarko E."/>
            <person name="Jarju S."/>
            <person name="Secka A."/>
            <person name="Antonio M."/>
            <person name="Oren A."/>
            <person name="Chaudhuri R."/>
            <person name="La Ragione R.M."/>
            <person name="Hildebrand F."/>
            <person name="Pallen M.J."/>
        </authorList>
    </citation>
    <scope>NUCLEOTIDE SEQUENCE [LARGE SCALE GENOMIC DNA]</scope>
    <source>
        <strain evidence="8 9">Sa2CUA1</strain>
    </source>
</reference>
<organism evidence="8 9">
    <name type="scientific">Arthrobacter gallicola</name>
    <dbReference type="NCBI Taxonomy" id="2762225"/>
    <lineage>
        <taxon>Bacteria</taxon>
        <taxon>Bacillati</taxon>
        <taxon>Actinomycetota</taxon>
        <taxon>Actinomycetes</taxon>
        <taxon>Micrococcales</taxon>
        <taxon>Micrococcaceae</taxon>
        <taxon>Arthrobacter</taxon>
    </lineage>
</organism>
<evidence type="ECO:0000256" key="4">
    <source>
        <dbReference type="ARBA" id="ARBA00023157"/>
    </source>
</evidence>
<evidence type="ECO:0000256" key="2">
    <source>
        <dbReference type="ARBA" id="ARBA00022729"/>
    </source>
</evidence>
<comment type="caution">
    <text evidence="8">The sequence shown here is derived from an EMBL/GenBank/DDBJ whole genome shotgun (WGS) entry which is preliminary data.</text>
</comment>
<dbReference type="InterPro" id="IPR012336">
    <property type="entry name" value="Thioredoxin-like_fold"/>
</dbReference>
<feature type="signal peptide" evidence="6">
    <location>
        <begin position="1"/>
        <end position="23"/>
    </location>
</feature>
<feature type="domain" description="Thioredoxin" evidence="7">
    <location>
        <begin position="32"/>
        <end position="222"/>
    </location>
</feature>
<evidence type="ECO:0000313" key="9">
    <source>
        <dbReference type="Proteomes" id="UP000609874"/>
    </source>
</evidence>